<accession>A0A2H3DI67</accession>
<proteinExistence type="predicted"/>
<sequence length="176" mass="19712">MQKKQAKKKRQQQAKKKVTAQEDANAQEDKETQSMCPDLDMKRKGLPPPLLQAHTEKPFRKKTQPVDILPQIETPVILLPSDAFANIDRPDVDFGLSDKLPPISSVATLESEGIMDETMDIDIDEPPGSVHSEIMDTTYDLLLISLIWTFSKPNIASLAQAFAYGQSHTVMQFNYA</sequence>
<dbReference type="InParanoid" id="A0A2H3DI67"/>
<dbReference type="AlphaFoldDB" id="A0A2H3DI67"/>
<organism evidence="2 3">
    <name type="scientific">Armillaria gallica</name>
    <name type="common">Bulbous honey fungus</name>
    <name type="synonym">Armillaria bulbosa</name>
    <dbReference type="NCBI Taxonomy" id="47427"/>
    <lineage>
        <taxon>Eukaryota</taxon>
        <taxon>Fungi</taxon>
        <taxon>Dikarya</taxon>
        <taxon>Basidiomycota</taxon>
        <taxon>Agaricomycotina</taxon>
        <taxon>Agaricomycetes</taxon>
        <taxon>Agaricomycetidae</taxon>
        <taxon>Agaricales</taxon>
        <taxon>Marasmiineae</taxon>
        <taxon>Physalacriaceae</taxon>
        <taxon>Armillaria</taxon>
    </lineage>
</organism>
<keyword evidence="3" id="KW-1185">Reference proteome</keyword>
<evidence type="ECO:0000256" key="1">
    <source>
        <dbReference type="SAM" id="MobiDB-lite"/>
    </source>
</evidence>
<reference evidence="3" key="1">
    <citation type="journal article" date="2017" name="Nat. Ecol. Evol.">
        <title>Genome expansion and lineage-specific genetic innovations in the forest pathogenic fungi Armillaria.</title>
        <authorList>
            <person name="Sipos G."/>
            <person name="Prasanna A.N."/>
            <person name="Walter M.C."/>
            <person name="O'Connor E."/>
            <person name="Balint B."/>
            <person name="Krizsan K."/>
            <person name="Kiss B."/>
            <person name="Hess J."/>
            <person name="Varga T."/>
            <person name="Slot J."/>
            <person name="Riley R."/>
            <person name="Boka B."/>
            <person name="Rigling D."/>
            <person name="Barry K."/>
            <person name="Lee J."/>
            <person name="Mihaltcheva S."/>
            <person name="LaButti K."/>
            <person name="Lipzen A."/>
            <person name="Waldron R."/>
            <person name="Moloney N.M."/>
            <person name="Sperisen C."/>
            <person name="Kredics L."/>
            <person name="Vagvoelgyi C."/>
            <person name="Patrignani A."/>
            <person name="Fitzpatrick D."/>
            <person name="Nagy I."/>
            <person name="Doyle S."/>
            <person name="Anderson J.B."/>
            <person name="Grigoriev I.V."/>
            <person name="Gueldener U."/>
            <person name="Muensterkoetter M."/>
            <person name="Nagy L.G."/>
        </authorList>
    </citation>
    <scope>NUCLEOTIDE SEQUENCE [LARGE SCALE GENOMIC DNA]</scope>
    <source>
        <strain evidence="3">Ar21-2</strain>
    </source>
</reference>
<dbReference type="OrthoDB" id="10502521at2759"/>
<evidence type="ECO:0000313" key="2">
    <source>
        <dbReference type="EMBL" id="PBK88777.1"/>
    </source>
</evidence>
<dbReference type="EMBL" id="KZ293671">
    <property type="protein sequence ID" value="PBK88777.1"/>
    <property type="molecule type" value="Genomic_DNA"/>
</dbReference>
<name>A0A2H3DI67_ARMGA</name>
<protein>
    <submittedName>
        <fullName evidence="2">Uncharacterized protein</fullName>
    </submittedName>
</protein>
<feature type="compositionally biased region" description="Basic residues" evidence="1">
    <location>
        <begin position="1"/>
        <end position="18"/>
    </location>
</feature>
<dbReference type="Proteomes" id="UP000217790">
    <property type="component" value="Unassembled WGS sequence"/>
</dbReference>
<evidence type="ECO:0000313" key="3">
    <source>
        <dbReference type="Proteomes" id="UP000217790"/>
    </source>
</evidence>
<gene>
    <name evidence="2" type="ORF">ARMGADRAFT_1033763</name>
</gene>
<feature type="region of interest" description="Disordered" evidence="1">
    <location>
        <begin position="1"/>
        <end position="52"/>
    </location>
</feature>